<dbReference type="Pfam" id="PF08240">
    <property type="entry name" value="ADH_N"/>
    <property type="match status" value="1"/>
</dbReference>
<dbReference type="Pfam" id="PF00107">
    <property type="entry name" value="ADH_zinc_N"/>
    <property type="match status" value="1"/>
</dbReference>
<evidence type="ECO:0000313" key="14">
    <source>
        <dbReference type="EMBL" id="MDI1486605.1"/>
    </source>
</evidence>
<feature type="domain" description="Alcohol dehydrogenase-like N-terminal" evidence="13">
    <location>
        <begin position="33"/>
        <end position="150"/>
    </location>
</feature>
<organism evidence="14 15">
    <name type="scientific">Ramalina farinacea</name>
    <dbReference type="NCBI Taxonomy" id="258253"/>
    <lineage>
        <taxon>Eukaryota</taxon>
        <taxon>Fungi</taxon>
        <taxon>Dikarya</taxon>
        <taxon>Ascomycota</taxon>
        <taxon>Pezizomycotina</taxon>
        <taxon>Lecanoromycetes</taxon>
        <taxon>OSLEUM clade</taxon>
        <taxon>Lecanoromycetidae</taxon>
        <taxon>Lecanorales</taxon>
        <taxon>Lecanorineae</taxon>
        <taxon>Ramalinaceae</taxon>
        <taxon>Ramalina</taxon>
    </lineage>
</organism>
<evidence type="ECO:0000259" key="13">
    <source>
        <dbReference type="Pfam" id="PF08240"/>
    </source>
</evidence>
<comment type="similarity">
    <text evidence="2 11">Belongs to the zinc-containing alcohol dehydrogenase family.</text>
</comment>
<evidence type="ECO:0000256" key="7">
    <source>
        <dbReference type="ARBA" id="ARBA00022857"/>
    </source>
</evidence>
<dbReference type="Gene3D" id="3.40.50.720">
    <property type="entry name" value="NAD(P)-binding Rossmann-like Domain"/>
    <property type="match status" value="1"/>
</dbReference>
<sequence length="359" mass="39231">MGYPDTFEGFMIEDQKNWTSFKKQEFKPKPFEETDIDIKVEACGVCGSDVHTINGGWGDCPLPICVGHEIIGKAIKVGSKVTTCKVGDRVGVGAQIQACMKCKICKAGQENYCPDKVDTYGAPYKDGTIAQGGYSSHVRSHEYFTFPIPDNISNTDAGPMMCAGLTVWSPLVRAGVGPGKKIAVIGVGGLGHFAILWAAALGAEVYAISHSPRKEADALKLGAKKFIATQTKDWHKDWAFAFDYILNTADMTHTFNIQDYISTLNVNGEFHHVGLPDEPLPKIMAQDFTINGCKMGASHIGNRQEMLSMLKLASEKNIKPMIETLDISEKGCAEAVERVSKNDVKYRFALTGYDKVFGK</sequence>
<dbReference type="InterPro" id="IPR047109">
    <property type="entry name" value="CAD-like"/>
</dbReference>
<reference evidence="14" key="1">
    <citation type="journal article" date="2023" name="Genome Biol. Evol.">
        <title>First Whole Genome Sequence and Flow Cytometry Genome Size Data for the Lichen-Forming Fungus Ramalina farinacea (Ascomycota).</title>
        <authorList>
            <person name="Llewellyn T."/>
            <person name="Mian S."/>
            <person name="Hill R."/>
            <person name="Leitch I.J."/>
            <person name="Gaya E."/>
        </authorList>
    </citation>
    <scope>NUCLEOTIDE SEQUENCE</scope>
    <source>
        <strain evidence="14">LIQ254RAFAR</strain>
    </source>
</reference>
<evidence type="ECO:0000313" key="15">
    <source>
        <dbReference type="Proteomes" id="UP001161017"/>
    </source>
</evidence>
<dbReference type="AlphaFoldDB" id="A0AA43QLP4"/>
<dbReference type="GO" id="GO:0006066">
    <property type="term" value="P:alcohol metabolic process"/>
    <property type="evidence" value="ECO:0007669"/>
    <property type="project" value="UniProtKB-ARBA"/>
</dbReference>
<comment type="catalytic activity">
    <reaction evidence="10">
        <text>a primary alcohol + NADP(+) = an aldehyde + NADPH + H(+)</text>
        <dbReference type="Rhea" id="RHEA:15937"/>
        <dbReference type="ChEBI" id="CHEBI:15378"/>
        <dbReference type="ChEBI" id="CHEBI:15734"/>
        <dbReference type="ChEBI" id="CHEBI:17478"/>
        <dbReference type="ChEBI" id="CHEBI:57783"/>
        <dbReference type="ChEBI" id="CHEBI:58349"/>
        <dbReference type="EC" id="1.1.1.2"/>
    </reaction>
    <physiologicalReaction direction="left-to-right" evidence="10">
        <dbReference type="Rhea" id="RHEA:15938"/>
    </physiologicalReaction>
    <physiologicalReaction direction="right-to-left" evidence="10">
        <dbReference type="Rhea" id="RHEA:15939"/>
    </physiologicalReaction>
</comment>
<evidence type="ECO:0000256" key="11">
    <source>
        <dbReference type="RuleBase" id="RU361277"/>
    </source>
</evidence>
<dbReference type="PROSITE" id="PS00059">
    <property type="entry name" value="ADH_ZINC"/>
    <property type="match status" value="1"/>
</dbReference>
<dbReference type="InterPro" id="IPR013149">
    <property type="entry name" value="ADH-like_C"/>
</dbReference>
<evidence type="ECO:0000256" key="10">
    <source>
        <dbReference type="ARBA" id="ARBA00050997"/>
    </source>
</evidence>
<dbReference type="FunFam" id="3.40.50.720:FF:000158">
    <property type="entry name" value="Zinc-binding alcohol dehydrogenase"/>
    <property type="match status" value="1"/>
</dbReference>
<name>A0AA43QLP4_9LECA</name>
<keyword evidence="6 11" id="KW-0862">Zinc</keyword>
<keyword evidence="5 11" id="KW-0479">Metal-binding</keyword>
<gene>
    <name evidence="14" type="ORF">OHK93_005837</name>
</gene>
<protein>
    <recommendedName>
        <fullName evidence="9">alcohol dehydrogenase (NADP(+))</fullName>
        <ecNumber evidence="9">1.1.1.2</ecNumber>
    </recommendedName>
</protein>
<evidence type="ECO:0000256" key="2">
    <source>
        <dbReference type="ARBA" id="ARBA00008072"/>
    </source>
</evidence>
<evidence type="ECO:0000256" key="8">
    <source>
        <dbReference type="ARBA" id="ARBA00023002"/>
    </source>
</evidence>
<evidence type="ECO:0000256" key="9">
    <source>
        <dbReference type="ARBA" id="ARBA00024074"/>
    </source>
</evidence>
<keyword evidence="8" id="KW-0560">Oxidoreductase</keyword>
<dbReference type="EMBL" id="JAPUFD010000003">
    <property type="protein sequence ID" value="MDI1486605.1"/>
    <property type="molecule type" value="Genomic_DNA"/>
</dbReference>
<evidence type="ECO:0000256" key="5">
    <source>
        <dbReference type="ARBA" id="ARBA00022723"/>
    </source>
</evidence>
<dbReference type="InterPro" id="IPR013154">
    <property type="entry name" value="ADH-like_N"/>
</dbReference>
<dbReference type="Gene3D" id="3.90.180.10">
    <property type="entry name" value="Medium-chain alcohol dehydrogenases, catalytic domain"/>
    <property type="match status" value="1"/>
</dbReference>
<dbReference type="InterPro" id="IPR036291">
    <property type="entry name" value="NAD(P)-bd_dom_sf"/>
</dbReference>
<dbReference type="GO" id="GO:0008106">
    <property type="term" value="F:alcohol dehydrogenase (NADP+) activity"/>
    <property type="evidence" value="ECO:0007669"/>
    <property type="project" value="UniProtKB-EC"/>
</dbReference>
<comment type="cofactor">
    <cofactor evidence="1 11">
        <name>Zn(2+)</name>
        <dbReference type="ChEBI" id="CHEBI:29105"/>
    </cofactor>
</comment>
<accession>A0AA43QLP4</accession>
<dbReference type="EC" id="1.1.1.2" evidence="9"/>
<comment type="caution">
    <text evidence="14">The sequence shown here is derived from an EMBL/GenBank/DDBJ whole genome shotgun (WGS) entry which is preliminary data.</text>
</comment>
<evidence type="ECO:0000256" key="1">
    <source>
        <dbReference type="ARBA" id="ARBA00001947"/>
    </source>
</evidence>
<dbReference type="SUPFAM" id="SSF51735">
    <property type="entry name" value="NAD(P)-binding Rossmann-fold domains"/>
    <property type="match status" value="1"/>
</dbReference>
<dbReference type="InterPro" id="IPR002328">
    <property type="entry name" value="ADH_Zn_CS"/>
</dbReference>
<dbReference type="InterPro" id="IPR011032">
    <property type="entry name" value="GroES-like_sf"/>
</dbReference>
<keyword evidence="7" id="KW-0521">NADP</keyword>
<proteinExistence type="inferred from homology"/>
<dbReference type="GO" id="GO:0008270">
    <property type="term" value="F:zinc ion binding"/>
    <property type="evidence" value="ECO:0007669"/>
    <property type="project" value="InterPro"/>
</dbReference>
<keyword evidence="4" id="KW-0597">Phosphoprotein</keyword>
<dbReference type="CDD" id="cd05283">
    <property type="entry name" value="CAD1"/>
    <property type="match status" value="1"/>
</dbReference>
<dbReference type="SUPFAM" id="SSF50129">
    <property type="entry name" value="GroES-like"/>
    <property type="match status" value="1"/>
</dbReference>
<evidence type="ECO:0000256" key="3">
    <source>
        <dbReference type="ARBA" id="ARBA00011738"/>
    </source>
</evidence>
<evidence type="ECO:0000256" key="6">
    <source>
        <dbReference type="ARBA" id="ARBA00022833"/>
    </source>
</evidence>
<comment type="subunit">
    <text evidence="3">Homodimer.</text>
</comment>
<keyword evidence="15" id="KW-1185">Reference proteome</keyword>
<dbReference type="Proteomes" id="UP001161017">
    <property type="component" value="Unassembled WGS sequence"/>
</dbReference>
<feature type="domain" description="Alcohol dehydrogenase-like C-terminal" evidence="12">
    <location>
        <begin position="189"/>
        <end position="314"/>
    </location>
</feature>
<evidence type="ECO:0000259" key="12">
    <source>
        <dbReference type="Pfam" id="PF00107"/>
    </source>
</evidence>
<dbReference type="PANTHER" id="PTHR42683">
    <property type="entry name" value="ALDEHYDE REDUCTASE"/>
    <property type="match status" value="1"/>
</dbReference>
<evidence type="ECO:0000256" key="4">
    <source>
        <dbReference type="ARBA" id="ARBA00022553"/>
    </source>
</evidence>